<keyword evidence="1" id="KW-0175">Coiled coil</keyword>
<dbReference type="Proteomes" id="UP000230852">
    <property type="component" value="Unassembled WGS sequence"/>
</dbReference>
<dbReference type="AlphaFoldDB" id="A0A2H0TZN0"/>
<comment type="caution">
    <text evidence="2">The sequence shown here is derived from an EMBL/GenBank/DDBJ whole genome shotgun (WGS) entry which is preliminary data.</text>
</comment>
<proteinExistence type="predicted"/>
<sequence length="117" mass="13839">MQDIQEIFNKIEKSKKEMKELKSAYKEALDGVQEYQLLQEQLKALREKRKHVEQTIREQFSTEMIKIDDLKIDIESDMEMLSYIAIAKITKGESIGITDKYSNEYEPIFKVKFKKVA</sequence>
<gene>
    <name evidence="2" type="ORF">COU28_00395</name>
</gene>
<evidence type="ECO:0000313" key="2">
    <source>
        <dbReference type="EMBL" id="PIR78679.1"/>
    </source>
</evidence>
<protein>
    <submittedName>
        <fullName evidence="2">Uncharacterized protein</fullName>
    </submittedName>
</protein>
<reference evidence="3" key="1">
    <citation type="submission" date="2017-09" db="EMBL/GenBank/DDBJ databases">
        <title>Depth-based differentiation of microbial function through sediment-hosted aquifers and enrichment of novel symbionts in the deep terrestrial subsurface.</title>
        <authorList>
            <person name="Probst A.J."/>
            <person name="Ladd B."/>
            <person name="Jarett J.K."/>
            <person name="Geller-Mcgrath D.E."/>
            <person name="Sieber C.M.K."/>
            <person name="Emerson J.B."/>
            <person name="Anantharaman K."/>
            <person name="Thomas B.C."/>
            <person name="Malmstrom R."/>
            <person name="Stieglmeier M."/>
            <person name="Klingl A."/>
            <person name="Woyke T."/>
            <person name="Ryan C.M."/>
            <person name="Banfield J.F."/>
        </authorList>
    </citation>
    <scope>NUCLEOTIDE SEQUENCE [LARGE SCALE GENOMIC DNA]</scope>
</reference>
<accession>A0A2H0TZN0</accession>
<feature type="coiled-coil region" evidence="1">
    <location>
        <begin position="1"/>
        <end position="58"/>
    </location>
</feature>
<name>A0A2H0TZN0_9BACT</name>
<evidence type="ECO:0000313" key="3">
    <source>
        <dbReference type="Proteomes" id="UP000230852"/>
    </source>
</evidence>
<dbReference type="EMBL" id="PFBU01000006">
    <property type="protein sequence ID" value="PIR78679.1"/>
    <property type="molecule type" value="Genomic_DNA"/>
</dbReference>
<organism evidence="2 3">
    <name type="scientific">Candidatus Magasanikbacteria bacterium CG10_big_fil_rev_8_21_14_0_10_36_16</name>
    <dbReference type="NCBI Taxonomy" id="1974645"/>
    <lineage>
        <taxon>Bacteria</taxon>
        <taxon>Candidatus Magasanikiibacteriota</taxon>
    </lineage>
</organism>
<evidence type="ECO:0000256" key="1">
    <source>
        <dbReference type="SAM" id="Coils"/>
    </source>
</evidence>